<dbReference type="EMBL" id="CACVBR010000059">
    <property type="protein sequence ID" value="CAA7197509.1"/>
    <property type="molecule type" value="Genomic_DNA"/>
</dbReference>
<protein>
    <submittedName>
        <fullName evidence="1">Uncharacterized protein</fullName>
    </submittedName>
</protein>
<evidence type="ECO:0000313" key="2">
    <source>
        <dbReference type="Proteomes" id="UP000445144"/>
    </source>
</evidence>
<name>A0A6N4XCM8_9FLAO</name>
<proteinExistence type="predicted"/>
<dbReference type="AlphaFoldDB" id="A0A6N4XCM8"/>
<sequence>MTSASFRGKAKETPINSTAIENILLEIPDVNPIWLLTGEGEMLKELNTLNKVADPISKEIFFTDLPLEKKIDVLYDQNLKLIENNSNTFIDEKIGNVLAHLYAQSSLQDKSILFIQKVIKRQEDLIKNQDKKIEEILTILKEKIAIN</sequence>
<organism evidence="1 2">
    <name type="scientific">Chryseobacterium potabilaquae</name>
    <dbReference type="NCBI Taxonomy" id="2675057"/>
    <lineage>
        <taxon>Bacteria</taxon>
        <taxon>Pseudomonadati</taxon>
        <taxon>Bacteroidota</taxon>
        <taxon>Flavobacteriia</taxon>
        <taxon>Flavobacteriales</taxon>
        <taxon>Weeksellaceae</taxon>
        <taxon>Chryseobacterium group</taxon>
        <taxon>Chryseobacterium</taxon>
    </lineage>
</organism>
<keyword evidence="2" id="KW-1185">Reference proteome</keyword>
<reference evidence="1 2" key="1">
    <citation type="submission" date="2020-01" db="EMBL/GenBank/DDBJ databases">
        <authorList>
            <person name="Rodrigo-Torres L."/>
            <person name="Arahal R. D."/>
            <person name="Lucena T."/>
        </authorList>
    </citation>
    <scope>NUCLEOTIDE SEQUENCE [LARGE SCALE GENOMIC DNA]</scope>
    <source>
        <strain evidence="1 2">CECT 9293</strain>
    </source>
</reference>
<evidence type="ECO:0000313" key="1">
    <source>
        <dbReference type="EMBL" id="CAA7197509.1"/>
    </source>
</evidence>
<accession>A0A6N4XCM8</accession>
<gene>
    <name evidence="1" type="ORF">CHRY9293_03574</name>
</gene>
<dbReference type="Proteomes" id="UP000445144">
    <property type="component" value="Unassembled WGS sequence"/>
</dbReference>